<organism evidence="1 2">
    <name type="scientific">Mucilaginibacter angelicae</name>
    <dbReference type="NCBI Taxonomy" id="869718"/>
    <lineage>
        <taxon>Bacteria</taxon>
        <taxon>Pseudomonadati</taxon>
        <taxon>Bacteroidota</taxon>
        <taxon>Sphingobacteriia</taxon>
        <taxon>Sphingobacteriales</taxon>
        <taxon>Sphingobacteriaceae</taxon>
        <taxon>Mucilaginibacter</taxon>
    </lineage>
</organism>
<comment type="caution">
    <text evidence="1">The sequence shown here is derived from an EMBL/GenBank/DDBJ whole genome shotgun (WGS) entry which is preliminary data.</text>
</comment>
<proteinExistence type="predicted"/>
<evidence type="ECO:0000313" key="1">
    <source>
        <dbReference type="EMBL" id="MFC0514223.1"/>
    </source>
</evidence>
<gene>
    <name evidence="1" type="ORF">ACFFGT_08435</name>
</gene>
<name>A0ABV6L428_9SPHI</name>
<keyword evidence="2" id="KW-1185">Reference proteome</keyword>
<dbReference type="Proteomes" id="UP001589828">
    <property type="component" value="Unassembled WGS sequence"/>
</dbReference>
<protein>
    <submittedName>
        <fullName evidence="1">Uncharacterized protein</fullName>
    </submittedName>
</protein>
<dbReference type="EMBL" id="JBHLTS010000020">
    <property type="protein sequence ID" value="MFC0514223.1"/>
    <property type="molecule type" value="Genomic_DNA"/>
</dbReference>
<dbReference type="RefSeq" id="WP_377022076.1">
    <property type="nucleotide sequence ID" value="NZ_JBHLTS010000020.1"/>
</dbReference>
<evidence type="ECO:0000313" key="2">
    <source>
        <dbReference type="Proteomes" id="UP001589828"/>
    </source>
</evidence>
<accession>A0ABV6L428</accession>
<reference evidence="1 2" key="1">
    <citation type="submission" date="2024-09" db="EMBL/GenBank/DDBJ databases">
        <authorList>
            <person name="Sun Q."/>
            <person name="Mori K."/>
        </authorList>
    </citation>
    <scope>NUCLEOTIDE SEQUENCE [LARGE SCALE GENOMIC DNA]</scope>
    <source>
        <strain evidence="1 2">NCAIM B.02415</strain>
    </source>
</reference>
<sequence length="132" mass="16084">MEKEAQEPKYNYIVNQSISSLNVFKRLRALANKLVVFEDLEVEPYDKFSIGFQADYWFIKYHLFRDGRMDLDNDFEFFFDEEDVNIVWLKITDEETFILSCRDGIWFIDFFYLDNKIFDFFKNMISEVKVND</sequence>